<dbReference type="Pfam" id="PF00496">
    <property type="entry name" value="SBP_bac_5"/>
    <property type="match status" value="1"/>
</dbReference>
<evidence type="ECO:0000259" key="2">
    <source>
        <dbReference type="Pfam" id="PF00496"/>
    </source>
</evidence>
<dbReference type="CDD" id="cd08500">
    <property type="entry name" value="PBP2_NikA_DppA_OppA_like_4"/>
    <property type="match status" value="1"/>
</dbReference>
<feature type="region of interest" description="Disordered" evidence="1">
    <location>
        <begin position="1"/>
        <end position="32"/>
    </location>
</feature>
<dbReference type="PROSITE" id="PS51318">
    <property type="entry name" value="TAT"/>
    <property type="match status" value="1"/>
</dbReference>
<protein>
    <submittedName>
        <fullName evidence="3">Peptide/nickel transport system substrate-binding protein</fullName>
    </submittedName>
</protein>
<dbReference type="InterPro" id="IPR000914">
    <property type="entry name" value="SBP_5_dom"/>
</dbReference>
<keyword evidence="4" id="KW-1185">Reference proteome</keyword>
<evidence type="ECO:0000313" key="4">
    <source>
        <dbReference type="Proteomes" id="UP000198983"/>
    </source>
</evidence>
<dbReference type="SUPFAM" id="SSF53850">
    <property type="entry name" value="Periplasmic binding protein-like II"/>
    <property type="match status" value="1"/>
</dbReference>
<dbReference type="PANTHER" id="PTHR30290:SF62">
    <property type="entry name" value="OLIGOPEPTIDE ABC TRANSPORTER, PERIPLASMIC OLIGOPEPTIDE-BINDING PROTEIN"/>
    <property type="match status" value="1"/>
</dbReference>
<sequence length="687" mass="78687">MPRDRSNDAVEQTPEHEPEPEPERLVRRNPSRRHLLRTGGVVVTAAFASGCDMLSTKPQAKQGGGAGGQSVSAGAKEAPELTRRVRAAQLPPLKQRLPTDPLVVTPQERLGTYGGQWDLFGDSPPAAGGAEVYYEWLVRWSADWKKVIPNVVRSWEIGGGGLRYTFHLRRGMKWSDGKPFTTEDIAFAYDDVVLNNELFSAPPSFFVTADRPARLEVVDEHTFRFVFTKPNGLFLEQLASNGAHVLTICPKHYFSQFHPKYNKNIDELLKKEKTDHWYQLFAQKGGSQGWIGNIWQPEVPLLTAWHTTSVTQQGTRMVLERNPYYWKTDPEGRQLPYLDRIVRHVISDQEAALLRAMDGEFEFLCPTFYNPNLGTPKNKPVLAQNRDRGGYEFVEGLDSTMNKTVIAFNLNHPDRKLREVFLNRDFRIGLSHAINRKEIIAAVYQRQGEPWQAAPRKESEFYLERLATQYTTYDPKLADQHLDRAGYTRRDPQGFRLRPDGKRLTFNVDVITEEPTQIDALQLVRGYWERVGVKMNLYSIDRSLYYTRKEANKHDASVWTGDGGLRDGIVDPRWYFPANNESNFALLWATWYTSRGKSGEKPPEAARRQMSLYDQIGETVDETRRRQLFMEILRIAAEEFWVLGTVLPVGTFGIKRKNFHNVPKSMIASWRYPTPGPTAPEQYFVTS</sequence>
<gene>
    <name evidence="3" type="ORF">SAMN04489717_3277</name>
</gene>
<dbReference type="InterPro" id="IPR006311">
    <property type="entry name" value="TAT_signal"/>
</dbReference>
<dbReference type="EMBL" id="LT629732">
    <property type="protein sequence ID" value="SDS61895.1"/>
    <property type="molecule type" value="Genomic_DNA"/>
</dbReference>
<evidence type="ECO:0000313" key="3">
    <source>
        <dbReference type="EMBL" id="SDS61895.1"/>
    </source>
</evidence>
<accession>A0A1H1TNJ3</accession>
<feature type="region of interest" description="Disordered" evidence="1">
    <location>
        <begin position="58"/>
        <end position="80"/>
    </location>
</feature>
<dbReference type="GO" id="GO:1904680">
    <property type="term" value="F:peptide transmembrane transporter activity"/>
    <property type="evidence" value="ECO:0007669"/>
    <property type="project" value="TreeGrafter"/>
</dbReference>
<dbReference type="AlphaFoldDB" id="A0A1H1TNJ3"/>
<feature type="compositionally biased region" description="Basic and acidic residues" evidence="1">
    <location>
        <begin position="1"/>
        <end position="26"/>
    </location>
</feature>
<organism evidence="3 4">
    <name type="scientific">Actinopolymorpha singaporensis</name>
    <dbReference type="NCBI Taxonomy" id="117157"/>
    <lineage>
        <taxon>Bacteria</taxon>
        <taxon>Bacillati</taxon>
        <taxon>Actinomycetota</taxon>
        <taxon>Actinomycetes</taxon>
        <taxon>Propionibacteriales</taxon>
        <taxon>Actinopolymorphaceae</taxon>
        <taxon>Actinopolymorpha</taxon>
    </lineage>
</organism>
<proteinExistence type="predicted"/>
<dbReference type="PANTHER" id="PTHR30290">
    <property type="entry name" value="PERIPLASMIC BINDING COMPONENT OF ABC TRANSPORTER"/>
    <property type="match status" value="1"/>
</dbReference>
<dbReference type="Gene3D" id="3.40.190.10">
    <property type="entry name" value="Periplasmic binding protein-like II"/>
    <property type="match status" value="1"/>
</dbReference>
<feature type="domain" description="Solute-binding protein family 5" evidence="2">
    <location>
        <begin position="146"/>
        <end position="567"/>
    </location>
</feature>
<dbReference type="Gene3D" id="3.10.105.10">
    <property type="entry name" value="Dipeptide-binding Protein, Domain 3"/>
    <property type="match status" value="1"/>
</dbReference>
<dbReference type="GO" id="GO:0015833">
    <property type="term" value="P:peptide transport"/>
    <property type="evidence" value="ECO:0007669"/>
    <property type="project" value="TreeGrafter"/>
</dbReference>
<dbReference type="STRING" id="117157.SAMN04489717_3277"/>
<reference evidence="3 4" key="1">
    <citation type="submission" date="2016-10" db="EMBL/GenBank/DDBJ databases">
        <authorList>
            <person name="de Groot N.N."/>
        </authorList>
    </citation>
    <scope>NUCLEOTIDE SEQUENCE [LARGE SCALE GENOMIC DNA]</scope>
    <source>
        <strain evidence="3 4">DSM 22024</strain>
    </source>
</reference>
<dbReference type="Proteomes" id="UP000198983">
    <property type="component" value="Chromosome I"/>
</dbReference>
<name>A0A1H1TNJ3_9ACTN</name>
<dbReference type="InterPro" id="IPR039424">
    <property type="entry name" value="SBP_5"/>
</dbReference>
<evidence type="ECO:0000256" key="1">
    <source>
        <dbReference type="SAM" id="MobiDB-lite"/>
    </source>
</evidence>